<dbReference type="CDD" id="cd06259">
    <property type="entry name" value="YdcF-like"/>
    <property type="match status" value="1"/>
</dbReference>
<dbReference type="InterPro" id="IPR051599">
    <property type="entry name" value="Cell_Envelope_Assoc"/>
</dbReference>
<accession>A0A2S0WDQ9</accession>
<reference evidence="2" key="1">
    <citation type="submission" date="2018-01" db="EMBL/GenBank/DDBJ databases">
        <authorList>
            <person name="Li J."/>
        </authorList>
    </citation>
    <scope>NUCLEOTIDE SEQUENCE [LARGE SCALE GENOMIC DNA]</scope>
    <source>
        <strain evidence="2">2184</strain>
    </source>
</reference>
<dbReference type="RefSeq" id="WP_108403924.1">
    <property type="nucleotide sequence ID" value="NZ_CP026948.1"/>
</dbReference>
<gene>
    <name evidence="1" type="ORF">C3E79_04995</name>
</gene>
<evidence type="ECO:0000313" key="2">
    <source>
        <dbReference type="Proteomes" id="UP000244754"/>
    </source>
</evidence>
<organism evidence="1 2">
    <name type="scientific">Corynebacterium liangguodongii</name>
    <dbReference type="NCBI Taxonomy" id="2079535"/>
    <lineage>
        <taxon>Bacteria</taxon>
        <taxon>Bacillati</taxon>
        <taxon>Actinomycetota</taxon>
        <taxon>Actinomycetes</taxon>
        <taxon>Mycobacteriales</taxon>
        <taxon>Corynebacteriaceae</taxon>
        <taxon>Corynebacterium</taxon>
    </lineage>
</organism>
<sequence>MESLIFHGVRKRRAIASLCAALVLAVAPASPAHAGGVEDAFNQMSSSIVTGLKMSPLGLAAAHAALLDPHVPIIVLGARLDPGCSAPAVLDDRLATATVLAHLHPANPVVVTGGYTQPGCQAEGEYMRDKLVSSWVNPSRIIVDTTAGSTVGNAQATARYAGSVAGIAQAGVLVTSPNHAPRAMDTFADVEKSALWLVVPSTVN</sequence>
<evidence type="ECO:0000313" key="1">
    <source>
        <dbReference type="EMBL" id="AWB83915.1"/>
    </source>
</evidence>
<dbReference type="Gene3D" id="3.40.50.620">
    <property type="entry name" value="HUPs"/>
    <property type="match status" value="1"/>
</dbReference>
<dbReference type="Pfam" id="PF02698">
    <property type="entry name" value="DUF218"/>
    <property type="match status" value="1"/>
</dbReference>
<dbReference type="OrthoDB" id="4408936at2"/>
<dbReference type="Proteomes" id="UP000244754">
    <property type="component" value="Chromosome"/>
</dbReference>
<dbReference type="PANTHER" id="PTHR30336:SF4">
    <property type="entry name" value="ENVELOPE BIOGENESIS FACTOR ELYC"/>
    <property type="match status" value="1"/>
</dbReference>
<name>A0A2S0WDQ9_9CORY</name>
<dbReference type="InterPro" id="IPR014729">
    <property type="entry name" value="Rossmann-like_a/b/a_fold"/>
</dbReference>
<dbReference type="PANTHER" id="PTHR30336">
    <property type="entry name" value="INNER MEMBRANE PROTEIN, PROBABLE PERMEASE"/>
    <property type="match status" value="1"/>
</dbReference>
<dbReference type="AlphaFoldDB" id="A0A2S0WDQ9"/>
<dbReference type="KEGG" id="clia:C3E79_04995"/>
<dbReference type="GO" id="GO:0043164">
    <property type="term" value="P:Gram-negative-bacterium-type cell wall biogenesis"/>
    <property type="evidence" value="ECO:0007669"/>
    <property type="project" value="TreeGrafter"/>
</dbReference>
<proteinExistence type="predicted"/>
<dbReference type="GO" id="GO:0005886">
    <property type="term" value="C:plasma membrane"/>
    <property type="evidence" value="ECO:0007669"/>
    <property type="project" value="TreeGrafter"/>
</dbReference>
<keyword evidence="2" id="KW-1185">Reference proteome</keyword>
<dbReference type="InterPro" id="IPR003848">
    <property type="entry name" value="DUF218"/>
</dbReference>
<protein>
    <submittedName>
        <fullName evidence="1">YdcF family protein</fullName>
    </submittedName>
</protein>
<dbReference type="GO" id="GO:0000270">
    <property type="term" value="P:peptidoglycan metabolic process"/>
    <property type="evidence" value="ECO:0007669"/>
    <property type="project" value="TreeGrafter"/>
</dbReference>
<dbReference type="EMBL" id="CP026948">
    <property type="protein sequence ID" value="AWB83915.1"/>
    <property type="molecule type" value="Genomic_DNA"/>
</dbReference>